<keyword evidence="3" id="KW-1185">Reference proteome</keyword>
<feature type="region of interest" description="Disordered" evidence="1">
    <location>
        <begin position="126"/>
        <end position="155"/>
    </location>
</feature>
<accession>A0AAV5GKJ7</accession>
<comment type="caution">
    <text evidence="2">The sequence shown here is derived from an EMBL/GenBank/DDBJ whole genome shotgun (WGS) entry which is preliminary data.</text>
</comment>
<evidence type="ECO:0000256" key="1">
    <source>
        <dbReference type="SAM" id="MobiDB-lite"/>
    </source>
</evidence>
<evidence type="ECO:0000313" key="3">
    <source>
        <dbReference type="Proteomes" id="UP001342314"/>
    </source>
</evidence>
<reference evidence="2 3" key="1">
    <citation type="submission" date="2021-12" db="EMBL/GenBank/DDBJ databases">
        <title>High titer production of polyol ester of fatty acids by Rhodotorula paludigena BS15 towards product separation-free biomass refinery.</title>
        <authorList>
            <person name="Mano J."/>
            <person name="Ono H."/>
            <person name="Tanaka T."/>
            <person name="Naito K."/>
            <person name="Sushida H."/>
            <person name="Ike M."/>
            <person name="Tokuyasu K."/>
            <person name="Kitaoka M."/>
        </authorList>
    </citation>
    <scope>NUCLEOTIDE SEQUENCE [LARGE SCALE GENOMIC DNA]</scope>
    <source>
        <strain evidence="2 3">BS15</strain>
    </source>
</reference>
<dbReference type="AlphaFoldDB" id="A0AAV5GKJ7"/>
<gene>
    <name evidence="2" type="ORF">Rhopal_002738-T1</name>
</gene>
<name>A0AAV5GKJ7_9BASI</name>
<evidence type="ECO:0000313" key="2">
    <source>
        <dbReference type="EMBL" id="GJN89749.1"/>
    </source>
</evidence>
<sequence length="155" mass="16940">MSTNAAGISICNRYSDKFNLHRFLLTDYQDGIPVYVAPIARGNLSKESTARVASPRALNPSGAPEPKPGDLYGTVFERGLRHMVCYLLIDALREFGVLDYSKINVPPALRPTSLHPTLQKIIAAQQPTHPFGPPASSRAHLKRDGKNDPKHLSAA</sequence>
<organism evidence="2 3">
    <name type="scientific">Rhodotorula paludigena</name>
    <dbReference type="NCBI Taxonomy" id="86838"/>
    <lineage>
        <taxon>Eukaryota</taxon>
        <taxon>Fungi</taxon>
        <taxon>Dikarya</taxon>
        <taxon>Basidiomycota</taxon>
        <taxon>Pucciniomycotina</taxon>
        <taxon>Microbotryomycetes</taxon>
        <taxon>Sporidiobolales</taxon>
        <taxon>Sporidiobolaceae</taxon>
        <taxon>Rhodotorula</taxon>
    </lineage>
</organism>
<feature type="region of interest" description="Disordered" evidence="1">
    <location>
        <begin position="48"/>
        <end position="69"/>
    </location>
</feature>
<dbReference type="Proteomes" id="UP001342314">
    <property type="component" value="Unassembled WGS sequence"/>
</dbReference>
<dbReference type="EMBL" id="BQKY01000005">
    <property type="protein sequence ID" value="GJN89749.1"/>
    <property type="molecule type" value="Genomic_DNA"/>
</dbReference>
<proteinExistence type="predicted"/>
<feature type="compositionally biased region" description="Basic and acidic residues" evidence="1">
    <location>
        <begin position="142"/>
        <end position="155"/>
    </location>
</feature>
<protein>
    <submittedName>
        <fullName evidence="2">Uncharacterized protein</fullName>
    </submittedName>
</protein>